<dbReference type="SMART" id="SM00862">
    <property type="entry name" value="Trans_reg_C"/>
    <property type="match status" value="1"/>
</dbReference>
<dbReference type="GO" id="GO:0003677">
    <property type="term" value="F:DNA binding"/>
    <property type="evidence" value="ECO:0007669"/>
    <property type="project" value="UniProtKB-UniRule"/>
</dbReference>
<dbReference type="InterPro" id="IPR001867">
    <property type="entry name" value="OmpR/PhoB-type_DNA-bd"/>
</dbReference>
<dbReference type="Gene3D" id="1.10.10.10">
    <property type="entry name" value="Winged helix-like DNA-binding domain superfamily/Winged helix DNA-binding domain"/>
    <property type="match status" value="1"/>
</dbReference>
<dbReference type="Gene3D" id="3.40.50.300">
    <property type="entry name" value="P-loop containing nucleotide triphosphate hydrolases"/>
    <property type="match status" value="1"/>
</dbReference>
<dbReference type="InterPro" id="IPR051677">
    <property type="entry name" value="AfsR-DnrI-RedD_regulator"/>
</dbReference>
<protein>
    <submittedName>
        <fullName evidence="7">DNA-binding transcriptional activator of the SARP family</fullName>
    </submittedName>
</protein>
<dbReference type="SUPFAM" id="SSF48452">
    <property type="entry name" value="TPR-like"/>
    <property type="match status" value="1"/>
</dbReference>
<evidence type="ECO:0000313" key="8">
    <source>
        <dbReference type="Proteomes" id="UP000192674"/>
    </source>
</evidence>
<organism evidence="7 8">
    <name type="scientific">Kibdelosporangium aridum</name>
    <dbReference type="NCBI Taxonomy" id="2030"/>
    <lineage>
        <taxon>Bacteria</taxon>
        <taxon>Bacillati</taxon>
        <taxon>Actinomycetota</taxon>
        <taxon>Actinomycetes</taxon>
        <taxon>Pseudonocardiales</taxon>
        <taxon>Pseudonocardiaceae</taxon>
        <taxon>Kibdelosporangium</taxon>
    </lineage>
</organism>
<dbReference type="SMART" id="SM01043">
    <property type="entry name" value="BTAD"/>
    <property type="match status" value="1"/>
</dbReference>
<evidence type="ECO:0000313" key="7">
    <source>
        <dbReference type="EMBL" id="SMC57038.1"/>
    </source>
</evidence>
<dbReference type="InterPro" id="IPR005158">
    <property type="entry name" value="BTAD"/>
</dbReference>
<dbReference type="PRINTS" id="PR00364">
    <property type="entry name" value="DISEASERSIST"/>
</dbReference>
<dbReference type="SUPFAM" id="SSF46894">
    <property type="entry name" value="C-terminal effector domain of the bipartite response regulators"/>
    <property type="match status" value="1"/>
</dbReference>
<dbReference type="OrthoDB" id="5521887at2"/>
<comment type="similarity">
    <text evidence="1">Belongs to the AfsR/DnrI/RedD regulatory family.</text>
</comment>
<dbReference type="Pfam" id="PF03704">
    <property type="entry name" value="BTAD"/>
    <property type="match status" value="1"/>
</dbReference>
<accession>A0A1W2A9V3</accession>
<dbReference type="InterPro" id="IPR011990">
    <property type="entry name" value="TPR-like_helical_dom_sf"/>
</dbReference>
<dbReference type="InterPro" id="IPR036388">
    <property type="entry name" value="WH-like_DNA-bd_sf"/>
</dbReference>
<gene>
    <name evidence="7" type="ORF">SAMN05661093_00557</name>
</gene>
<keyword evidence="4" id="KW-0804">Transcription</keyword>
<dbReference type="EMBL" id="FWXV01000001">
    <property type="protein sequence ID" value="SMC57038.1"/>
    <property type="molecule type" value="Genomic_DNA"/>
</dbReference>
<proteinExistence type="inferred from homology"/>
<dbReference type="CDD" id="cd15831">
    <property type="entry name" value="BTAD"/>
    <property type="match status" value="1"/>
</dbReference>
<keyword evidence="8" id="KW-1185">Reference proteome</keyword>
<feature type="DNA-binding region" description="OmpR/PhoB-type" evidence="5">
    <location>
        <begin position="1"/>
        <end position="90"/>
    </location>
</feature>
<dbReference type="Gene3D" id="1.25.40.10">
    <property type="entry name" value="Tetratricopeptide repeat domain"/>
    <property type="match status" value="1"/>
</dbReference>
<dbReference type="SUPFAM" id="SSF52540">
    <property type="entry name" value="P-loop containing nucleoside triphosphate hydrolases"/>
    <property type="match status" value="1"/>
</dbReference>
<dbReference type="PROSITE" id="PS51755">
    <property type="entry name" value="OMPR_PHOB"/>
    <property type="match status" value="1"/>
</dbReference>
<dbReference type="PANTHER" id="PTHR35807">
    <property type="entry name" value="TRANSCRIPTIONAL REGULATOR REDD-RELATED"/>
    <property type="match status" value="1"/>
</dbReference>
<name>A0A1W2A9V3_KIBAR</name>
<evidence type="ECO:0000256" key="2">
    <source>
        <dbReference type="ARBA" id="ARBA00023015"/>
    </source>
</evidence>
<dbReference type="Proteomes" id="UP000192674">
    <property type="component" value="Unassembled WGS sequence"/>
</dbReference>
<evidence type="ECO:0000259" key="6">
    <source>
        <dbReference type="PROSITE" id="PS51755"/>
    </source>
</evidence>
<reference evidence="7 8" key="1">
    <citation type="submission" date="2017-04" db="EMBL/GenBank/DDBJ databases">
        <authorList>
            <person name="Afonso C.L."/>
            <person name="Miller P.J."/>
            <person name="Scott M.A."/>
            <person name="Spackman E."/>
            <person name="Goraichik I."/>
            <person name="Dimitrov K.M."/>
            <person name="Suarez D.L."/>
            <person name="Swayne D.E."/>
        </authorList>
    </citation>
    <scope>NUCLEOTIDE SEQUENCE [LARGE SCALE GENOMIC DNA]</scope>
    <source>
        <strain evidence="7 8">DSM 43828</strain>
    </source>
</reference>
<sequence>MELRFEVLGPVRAWRGDTEVELGSPQQRAILAILLLHNGTAASPDQLIRATWGGEAPRAAIGMVRSYVSRLRSALGPVIESVAHGYALPKPSLDLTDFQRHISAARAGDLATRAAELRAALALWKGTPLGGVRGEYAEAERVRLENVQLTVIEDLTAADIELGRHAEAVADLMALVDRHPFRERPRELLMLALYRSGRQAEALALFDETRRVLSAELGIAPGPELREMHQRILVADPALTPAETVAPMPAQLPADTPFFVGRHQLLPQITAALRDGIPVGIEGLSGVGKTALAVHVGHRMASEFPDGTLFVDLNESPDPLAELLHAVGVVELPRTQWERQTLWRTLTSVKRMLIVIDNVRDSVSALLPSSGGVLMTARQRLYDPPHARWIAMGGLDEDESVMLLEHMIGEARVRAEPIASRRLAGITMGIPHLLQAMGNRIASRPKWTIASVTERAERRTPGAPAQPPECAMIERPFKQMLADLDQEQTRTLLLVSLIDSPDIGVRAAAALLDRPPTLTEDLLESLVDRHMLESTVQDRYRFLTPVKKFARARAVSDFGRVECEAALGRLDAYHESQFAEASHGLRQVTSV</sequence>
<dbReference type="RefSeq" id="WP_084424419.1">
    <property type="nucleotide sequence ID" value="NZ_FWXV01000001.1"/>
</dbReference>
<dbReference type="InterPro" id="IPR016032">
    <property type="entry name" value="Sig_transdc_resp-reg_C-effctor"/>
</dbReference>
<dbReference type="AlphaFoldDB" id="A0A1W2A9V3"/>
<dbReference type="GO" id="GO:0000160">
    <property type="term" value="P:phosphorelay signal transduction system"/>
    <property type="evidence" value="ECO:0007669"/>
    <property type="project" value="InterPro"/>
</dbReference>
<dbReference type="PANTHER" id="PTHR35807:SF1">
    <property type="entry name" value="TRANSCRIPTIONAL REGULATOR REDD"/>
    <property type="match status" value="1"/>
</dbReference>
<feature type="domain" description="OmpR/PhoB-type" evidence="6">
    <location>
        <begin position="1"/>
        <end position="90"/>
    </location>
</feature>
<evidence type="ECO:0000256" key="4">
    <source>
        <dbReference type="ARBA" id="ARBA00023163"/>
    </source>
</evidence>
<keyword evidence="3 5" id="KW-0238">DNA-binding</keyword>
<evidence type="ECO:0000256" key="1">
    <source>
        <dbReference type="ARBA" id="ARBA00005820"/>
    </source>
</evidence>
<keyword evidence="2" id="KW-0805">Transcription regulation</keyword>
<evidence type="ECO:0000256" key="3">
    <source>
        <dbReference type="ARBA" id="ARBA00023125"/>
    </source>
</evidence>
<dbReference type="Pfam" id="PF00486">
    <property type="entry name" value="Trans_reg_C"/>
    <property type="match status" value="1"/>
</dbReference>
<evidence type="ECO:0000256" key="5">
    <source>
        <dbReference type="PROSITE-ProRule" id="PRU01091"/>
    </source>
</evidence>
<dbReference type="InterPro" id="IPR027417">
    <property type="entry name" value="P-loop_NTPase"/>
</dbReference>
<dbReference type="GO" id="GO:0006355">
    <property type="term" value="P:regulation of DNA-templated transcription"/>
    <property type="evidence" value="ECO:0007669"/>
    <property type="project" value="InterPro"/>
</dbReference>